<dbReference type="Proteomes" id="UP001187192">
    <property type="component" value="Unassembled WGS sequence"/>
</dbReference>
<accession>A0AA88JJG3</accession>
<organism evidence="1 2">
    <name type="scientific">Ficus carica</name>
    <name type="common">Common fig</name>
    <dbReference type="NCBI Taxonomy" id="3494"/>
    <lineage>
        <taxon>Eukaryota</taxon>
        <taxon>Viridiplantae</taxon>
        <taxon>Streptophyta</taxon>
        <taxon>Embryophyta</taxon>
        <taxon>Tracheophyta</taxon>
        <taxon>Spermatophyta</taxon>
        <taxon>Magnoliopsida</taxon>
        <taxon>eudicotyledons</taxon>
        <taxon>Gunneridae</taxon>
        <taxon>Pentapetalae</taxon>
        <taxon>rosids</taxon>
        <taxon>fabids</taxon>
        <taxon>Rosales</taxon>
        <taxon>Moraceae</taxon>
        <taxon>Ficeae</taxon>
        <taxon>Ficus</taxon>
    </lineage>
</organism>
<comment type="caution">
    <text evidence="1">The sequence shown here is derived from an EMBL/GenBank/DDBJ whole genome shotgun (WGS) entry which is preliminary data.</text>
</comment>
<reference evidence="1" key="1">
    <citation type="submission" date="2023-07" db="EMBL/GenBank/DDBJ databases">
        <title>draft genome sequence of fig (Ficus carica).</title>
        <authorList>
            <person name="Takahashi T."/>
            <person name="Nishimura K."/>
        </authorList>
    </citation>
    <scope>NUCLEOTIDE SEQUENCE</scope>
</reference>
<feature type="non-terminal residue" evidence="1">
    <location>
        <position position="25"/>
    </location>
</feature>
<dbReference type="AlphaFoldDB" id="A0AA88JJG3"/>
<dbReference type="EMBL" id="BTGU01021626">
    <property type="protein sequence ID" value="GMN75261.1"/>
    <property type="molecule type" value="Genomic_DNA"/>
</dbReference>
<protein>
    <submittedName>
        <fullName evidence="1">Uncharacterized protein</fullName>
    </submittedName>
</protein>
<keyword evidence="2" id="KW-1185">Reference proteome</keyword>
<proteinExistence type="predicted"/>
<name>A0AA88JJG3_FICCA</name>
<evidence type="ECO:0000313" key="1">
    <source>
        <dbReference type="EMBL" id="GMN75261.1"/>
    </source>
</evidence>
<sequence length="25" mass="2818">MRIEMKSSMEVITDTATADKLWSSS</sequence>
<gene>
    <name evidence="1" type="ORF">TIFTF001_056668</name>
</gene>
<evidence type="ECO:0000313" key="2">
    <source>
        <dbReference type="Proteomes" id="UP001187192"/>
    </source>
</evidence>